<dbReference type="Proteomes" id="UP000694845">
    <property type="component" value="Unplaced"/>
</dbReference>
<dbReference type="OMA" id="APKPCLM"/>
<feature type="signal peptide" evidence="5">
    <location>
        <begin position="1"/>
        <end position="32"/>
    </location>
</feature>
<keyword evidence="4" id="KW-1133">Transmembrane helix</keyword>
<name>A0A8B7YM49_ACAPL</name>
<keyword evidence="7" id="KW-1185">Reference proteome</keyword>
<feature type="region of interest" description="Disordered" evidence="3">
    <location>
        <begin position="816"/>
        <end position="852"/>
    </location>
</feature>
<dbReference type="Gene3D" id="3.40.50.1820">
    <property type="entry name" value="alpha/beta hydrolase"/>
    <property type="match status" value="1"/>
</dbReference>
<dbReference type="InterPro" id="IPR029058">
    <property type="entry name" value="AB_hydrolase_fold"/>
</dbReference>
<evidence type="ECO:0000256" key="2">
    <source>
        <dbReference type="ARBA" id="ARBA00022729"/>
    </source>
</evidence>
<feature type="compositionally biased region" description="Polar residues" evidence="3">
    <location>
        <begin position="711"/>
        <end position="721"/>
    </location>
</feature>
<organism evidence="7 8">
    <name type="scientific">Acanthaster planci</name>
    <name type="common">Crown-of-thorns starfish</name>
    <dbReference type="NCBI Taxonomy" id="133434"/>
    <lineage>
        <taxon>Eukaryota</taxon>
        <taxon>Metazoa</taxon>
        <taxon>Echinodermata</taxon>
        <taxon>Eleutherozoa</taxon>
        <taxon>Asterozoa</taxon>
        <taxon>Asteroidea</taxon>
        <taxon>Valvatacea</taxon>
        <taxon>Valvatida</taxon>
        <taxon>Acanthasteridae</taxon>
        <taxon>Acanthaster</taxon>
    </lineage>
</organism>
<protein>
    <submittedName>
        <fullName evidence="8">Neuroligin-4, X-linked-like</fullName>
    </submittedName>
</protein>
<evidence type="ECO:0000256" key="4">
    <source>
        <dbReference type="SAM" id="Phobius"/>
    </source>
</evidence>
<evidence type="ECO:0000259" key="6">
    <source>
        <dbReference type="Pfam" id="PF00135"/>
    </source>
</evidence>
<dbReference type="SUPFAM" id="SSF53474">
    <property type="entry name" value="alpha/beta-Hydrolases"/>
    <property type="match status" value="1"/>
</dbReference>
<feature type="compositionally biased region" description="Polar residues" evidence="3">
    <location>
        <begin position="190"/>
        <end position="201"/>
    </location>
</feature>
<feature type="compositionally biased region" description="Polar residues" evidence="3">
    <location>
        <begin position="738"/>
        <end position="748"/>
    </location>
</feature>
<evidence type="ECO:0000313" key="7">
    <source>
        <dbReference type="Proteomes" id="UP000694845"/>
    </source>
</evidence>
<dbReference type="OrthoDB" id="408631at2759"/>
<dbReference type="KEGG" id="aplc:110980823"/>
<evidence type="ECO:0000256" key="5">
    <source>
        <dbReference type="SAM" id="SignalP"/>
    </source>
</evidence>
<gene>
    <name evidence="8" type="primary">LOC110980823</name>
</gene>
<evidence type="ECO:0000313" key="8">
    <source>
        <dbReference type="RefSeq" id="XP_022093520.1"/>
    </source>
</evidence>
<dbReference type="InterPro" id="IPR019819">
    <property type="entry name" value="Carboxylesterase_B_CS"/>
</dbReference>
<dbReference type="RefSeq" id="XP_022093520.1">
    <property type="nucleotide sequence ID" value="XM_022237828.1"/>
</dbReference>
<feature type="region of interest" description="Disordered" evidence="3">
    <location>
        <begin position="156"/>
        <end position="232"/>
    </location>
</feature>
<keyword evidence="4" id="KW-0812">Transmembrane</keyword>
<accession>A0A8B7YM49</accession>
<keyword evidence="4" id="KW-0472">Membrane</keyword>
<dbReference type="PANTHER" id="PTHR43903">
    <property type="entry name" value="NEUROLIGIN"/>
    <property type="match status" value="1"/>
</dbReference>
<feature type="chain" id="PRO_5034877046" evidence="5">
    <location>
        <begin position="33"/>
        <end position="866"/>
    </location>
</feature>
<dbReference type="Pfam" id="PF00135">
    <property type="entry name" value="COesterase"/>
    <property type="match status" value="2"/>
</dbReference>
<evidence type="ECO:0000256" key="3">
    <source>
        <dbReference type="SAM" id="MobiDB-lite"/>
    </source>
</evidence>
<comment type="similarity">
    <text evidence="1">Belongs to the type-B carboxylesterase/lipase family.</text>
</comment>
<feature type="transmembrane region" description="Helical" evidence="4">
    <location>
        <begin position="771"/>
        <end position="794"/>
    </location>
</feature>
<feature type="region of interest" description="Disordered" evidence="3">
    <location>
        <begin position="711"/>
        <end position="761"/>
    </location>
</feature>
<dbReference type="PROSITE" id="PS00941">
    <property type="entry name" value="CARBOXYLESTERASE_B_2"/>
    <property type="match status" value="1"/>
</dbReference>
<sequence>MNSLDFVNTVSPWWCAFALMVLQPLMPANVAGDSDSTWAVGLTDPVQVPGGLIRGQRVRLRNRHLGPVEQYLGVPFARPPTGHLRFRPPQFPPIGWSGVRNATKFSPACPQLVRTAEGDLPSWKSEPLRSRWPFLQVMDEDCLFLNIYVPAREVKSTDGDEIEAGTEDSVSFAGDAPLATGSEDPDGSWTPETWSDAGSYSSEDDQPSDPPGAGDQGRATGNGGIPLGDDPGPPADGYPVMVFIHGDGFREGSGNMYDGSVLASYGGVIVVTFNYRLGILGFLSTNDGAARGNYGLLDQILVLKWINQNIRTFGGDPNHVTVFGVGSGAACAGMLMVSNMTSGLISGVIAHSGSAIAPWAITREPRNFAKMAATKIGCEAPTTYQIVDCLRQVRPEEFQLLDVEAPLYYNAFAPVVDGGVLEDDPAVLFEEIARGERRPSCTGCAFMTGVTRSEGFAYVGEDADGAGKLDPMVFNHILDGFVQNNYGGNMHAGNVIKKAIYYEYIDWGGGEGNPFTLSESAIDIISDDLWVTPAIQSLKMTGKMGLGSYLYTFGHRSKMDVHPRWAGSVHLSDMPFIFGAPLVPGPLGIFMENFTKGDASVSLAVLTYWTNFAKTGNPNMPVPQTPRKIHRHYKVSFPYETLEPWPAYTEGTQEFIHIGISPRIRDFYRLHKISFWEELVPEISKAFPADVMPPYVIPTLPALSMATTTAASDPLTTQAAPRTTVKKKDTNKIPGNAPTASPAVSPTMGNEIPLGPVKQDEPSEGNFTVELSVVIAVGGFLLLVNVLVLGAIYYMRDRRKLETKLAAKYLAQQEERRQQQKMSEGAGSRLAAANNHGTASPAHRGLNQNMNRNNVTFGNDVIEFQV</sequence>
<feature type="domain" description="Carboxylesterase type B" evidence="6">
    <location>
        <begin position="46"/>
        <end position="154"/>
    </location>
</feature>
<evidence type="ECO:0000256" key="1">
    <source>
        <dbReference type="ARBA" id="ARBA00005964"/>
    </source>
</evidence>
<dbReference type="InterPro" id="IPR002018">
    <property type="entry name" value="CarbesteraseB"/>
</dbReference>
<proteinExistence type="inferred from homology"/>
<feature type="domain" description="Carboxylesterase type B" evidence="6">
    <location>
        <begin position="236"/>
        <end position="676"/>
    </location>
</feature>
<keyword evidence="2 5" id="KW-0732">Signal</keyword>
<dbReference type="GeneID" id="110980823"/>
<dbReference type="AlphaFoldDB" id="A0A8B7YM49"/>
<dbReference type="InterPro" id="IPR051093">
    <property type="entry name" value="Neuroligin/BSAL"/>
</dbReference>
<reference evidence="8" key="1">
    <citation type="submission" date="2025-08" db="UniProtKB">
        <authorList>
            <consortium name="RefSeq"/>
        </authorList>
    </citation>
    <scope>IDENTIFICATION</scope>
</reference>